<accession>A0A1Q8V4B6</accession>
<evidence type="ECO:0000256" key="1">
    <source>
        <dbReference type="SAM" id="MobiDB-lite"/>
    </source>
</evidence>
<dbReference type="RefSeq" id="WP_075377657.1">
    <property type="nucleotide sequence ID" value="NZ_MSKJ01000045.1"/>
</dbReference>
<dbReference type="PANTHER" id="PTHR37461">
    <property type="entry name" value="ANTI-SIGMA-K FACTOR RSKA"/>
    <property type="match status" value="1"/>
</dbReference>
<feature type="region of interest" description="Disordered" evidence="1">
    <location>
        <begin position="1"/>
        <end position="38"/>
    </location>
</feature>
<feature type="transmembrane region" description="Helical" evidence="2">
    <location>
        <begin position="134"/>
        <end position="155"/>
    </location>
</feature>
<keyword evidence="2" id="KW-0812">Transmembrane</keyword>
<feature type="region of interest" description="Disordered" evidence="1">
    <location>
        <begin position="66"/>
        <end position="120"/>
    </location>
</feature>
<keyword evidence="2" id="KW-1133">Transmembrane helix</keyword>
<gene>
    <name evidence="4" type="ORF">BKH29_12665</name>
</gene>
<name>A0A1Q8V4B6_9ACTO</name>
<dbReference type="GO" id="GO:0016989">
    <property type="term" value="F:sigma factor antagonist activity"/>
    <property type="evidence" value="ECO:0007669"/>
    <property type="project" value="TreeGrafter"/>
</dbReference>
<feature type="compositionally biased region" description="Gly residues" evidence="1">
    <location>
        <begin position="96"/>
        <end position="106"/>
    </location>
</feature>
<dbReference type="EMBL" id="MSKJ01000045">
    <property type="protein sequence ID" value="OLO42925.1"/>
    <property type="molecule type" value="Genomic_DNA"/>
</dbReference>
<dbReference type="InterPro" id="IPR051474">
    <property type="entry name" value="Anti-sigma-K/W_factor"/>
</dbReference>
<sequence length="299" mass="30977">MSDRDKTHEDAVNGGADAQAAEGLDGARSGDDVERFDDELDSEAAALLGASLRPVTPPAAIRASLLEAIAREPRTEQADEATGGTAEEGSGDVGEATGGSDGGSDGGSYRDSVDSSVVSLDAHRRRRSAWRAGLLRAAAAVVLLGVGIGVGRWSARGAVDEAMDSMKNSMAPTQHYAHLNQAQDVQRVTDTMPDGHVATLTWSRDMSMTALTLPAAMKESAGGRSLQVWLKEGETTTSLGVYDPREGAGFSFLDIMPKPGQQIVITMEPAGGSARPTTPPLVTLRVSEDAGQTGTATGS</sequence>
<dbReference type="OrthoDB" id="153510at2"/>
<dbReference type="Pfam" id="PF10099">
    <property type="entry name" value="RskA_C"/>
    <property type="match status" value="1"/>
</dbReference>
<feature type="non-terminal residue" evidence="4">
    <location>
        <position position="299"/>
    </location>
</feature>
<reference evidence="4 5" key="1">
    <citation type="submission" date="2016-12" db="EMBL/GenBank/DDBJ databases">
        <title>Genomic Comparison of strains in the 'Actinomyces naeslundii' Group.</title>
        <authorList>
            <person name="Mughal S.R."/>
            <person name="Do T."/>
            <person name="Gilbert S.C."/>
            <person name="Witherden E.A."/>
            <person name="Didelot X."/>
            <person name="Beighton D."/>
        </authorList>
    </citation>
    <scope>NUCLEOTIDE SEQUENCE [LARGE SCALE GENOMIC DNA]</scope>
    <source>
        <strain evidence="4 5">CCUG 33920</strain>
    </source>
</reference>
<evidence type="ECO:0000313" key="4">
    <source>
        <dbReference type="EMBL" id="OLO42925.1"/>
    </source>
</evidence>
<dbReference type="GO" id="GO:0005886">
    <property type="term" value="C:plasma membrane"/>
    <property type="evidence" value="ECO:0007669"/>
    <property type="project" value="InterPro"/>
</dbReference>
<dbReference type="InterPro" id="IPR018764">
    <property type="entry name" value="RskA_C"/>
</dbReference>
<dbReference type="PANTHER" id="PTHR37461:SF1">
    <property type="entry name" value="ANTI-SIGMA-K FACTOR RSKA"/>
    <property type="match status" value="1"/>
</dbReference>
<evidence type="ECO:0000256" key="2">
    <source>
        <dbReference type="SAM" id="Phobius"/>
    </source>
</evidence>
<feature type="compositionally biased region" description="Basic and acidic residues" evidence="1">
    <location>
        <begin position="1"/>
        <end position="11"/>
    </location>
</feature>
<dbReference type="Proteomes" id="UP000186857">
    <property type="component" value="Unassembled WGS sequence"/>
</dbReference>
<dbReference type="AlphaFoldDB" id="A0A1Q8V4B6"/>
<organism evidence="4 5">
    <name type="scientific">Actinomyces oris</name>
    <dbReference type="NCBI Taxonomy" id="544580"/>
    <lineage>
        <taxon>Bacteria</taxon>
        <taxon>Bacillati</taxon>
        <taxon>Actinomycetota</taxon>
        <taxon>Actinomycetes</taxon>
        <taxon>Actinomycetales</taxon>
        <taxon>Actinomycetaceae</taxon>
        <taxon>Actinomyces</taxon>
    </lineage>
</organism>
<feature type="compositionally biased region" description="Low complexity" evidence="1">
    <location>
        <begin position="107"/>
        <end position="120"/>
    </location>
</feature>
<evidence type="ECO:0000313" key="5">
    <source>
        <dbReference type="Proteomes" id="UP000186857"/>
    </source>
</evidence>
<keyword evidence="2" id="KW-0472">Membrane</keyword>
<feature type="domain" description="Anti-sigma K factor RskA C-terminal" evidence="3">
    <location>
        <begin position="135"/>
        <end position="280"/>
    </location>
</feature>
<protein>
    <submittedName>
        <fullName evidence="4">Anti-sigma factor</fullName>
    </submittedName>
</protein>
<comment type="caution">
    <text evidence="4">The sequence shown here is derived from an EMBL/GenBank/DDBJ whole genome shotgun (WGS) entry which is preliminary data.</text>
</comment>
<dbReference type="GO" id="GO:0006417">
    <property type="term" value="P:regulation of translation"/>
    <property type="evidence" value="ECO:0007669"/>
    <property type="project" value="TreeGrafter"/>
</dbReference>
<proteinExistence type="predicted"/>
<evidence type="ECO:0000259" key="3">
    <source>
        <dbReference type="Pfam" id="PF10099"/>
    </source>
</evidence>